<dbReference type="EMBL" id="JACHIJ010000005">
    <property type="protein sequence ID" value="MBB5053601.1"/>
    <property type="molecule type" value="Genomic_DNA"/>
</dbReference>
<dbReference type="InterPro" id="IPR035897">
    <property type="entry name" value="Toll_tir_struct_dom_sf"/>
</dbReference>
<dbReference type="SUPFAM" id="SSF52200">
    <property type="entry name" value="Toll/Interleukin receptor TIR domain"/>
    <property type="match status" value="1"/>
</dbReference>
<evidence type="ECO:0000259" key="1">
    <source>
        <dbReference type="PROSITE" id="PS50104"/>
    </source>
</evidence>
<dbReference type="RefSeq" id="WP_024577355.1">
    <property type="nucleotide sequence ID" value="NZ_JACHIJ010000005.1"/>
</dbReference>
<sequence>MSLYEIAIIGSVSDEKKGTLIRTISNMLSDFGLEMGSEILLHDGPSCASRNRHVSFAAVYFGGSEHRDIEAARQIVFESAPIIPTIDADAEFAASIPSFLHAANALRRRTDDPEMKALAVALLECLGLLRAQRRVFVSYRRTESRNAAIQLHDLMRARGFDVFLDTHDIRPGNQFQDILWHRLCDSDVMVVLDTPAYFESKWTRQEFSRALAKEIHILRVIWPDHSPNRLTDMAETTYLDHTDLPDPEGPIADAAAEGIVLAVESLRSRSIASRYMSITGKLGAEVKKIGAEVKFIGPHRAINIRLNGGGLVWAYPIVGVPTADLLNDIEEKAKRAGHGPGPVLVYDDVGIGEQWKSHLKWLDDNIKSVQAMSVSEAAWILAAREA</sequence>
<comment type="caution">
    <text evidence="2">The sequence shown here is derived from an EMBL/GenBank/DDBJ whole genome shotgun (WGS) entry which is preliminary data.</text>
</comment>
<gene>
    <name evidence="2" type="ORF">HNQ36_003601</name>
</gene>
<dbReference type="InterPro" id="IPR000157">
    <property type="entry name" value="TIR_dom"/>
</dbReference>
<feature type="domain" description="TIR" evidence="1">
    <location>
        <begin position="131"/>
        <end position="259"/>
    </location>
</feature>
<evidence type="ECO:0000313" key="3">
    <source>
        <dbReference type="Proteomes" id="UP000521227"/>
    </source>
</evidence>
<organism evidence="2 3">
    <name type="scientific">Afipia massiliensis</name>
    <dbReference type="NCBI Taxonomy" id="211460"/>
    <lineage>
        <taxon>Bacteria</taxon>
        <taxon>Pseudomonadati</taxon>
        <taxon>Pseudomonadota</taxon>
        <taxon>Alphaproteobacteria</taxon>
        <taxon>Hyphomicrobiales</taxon>
        <taxon>Nitrobacteraceae</taxon>
        <taxon>Afipia</taxon>
    </lineage>
</organism>
<proteinExistence type="predicted"/>
<dbReference type="PROSITE" id="PS50104">
    <property type="entry name" value="TIR"/>
    <property type="match status" value="1"/>
</dbReference>
<dbReference type="Gene3D" id="3.40.50.10140">
    <property type="entry name" value="Toll/interleukin-1 receptor homology (TIR) domain"/>
    <property type="match status" value="1"/>
</dbReference>
<dbReference type="GO" id="GO:0007165">
    <property type="term" value="P:signal transduction"/>
    <property type="evidence" value="ECO:0007669"/>
    <property type="project" value="InterPro"/>
</dbReference>
<reference evidence="2 3" key="1">
    <citation type="submission" date="2020-08" db="EMBL/GenBank/DDBJ databases">
        <title>Genomic Encyclopedia of Type Strains, Phase IV (KMG-IV): sequencing the most valuable type-strain genomes for metagenomic binning, comparative biology and taxonomic classification.</title>
        <authorList>
            <person name="Goeker M."/>
        </authorList>
    </citation>
    <scope>NUCLEOTIDE SEQUENCE [LARGE SCALE GENOMIC DNA]</scope>
    <source>
        <strain evidence="2 3">DSM 17498</strain>
    </source>
</reference>
<protein>
    <recommendedName>
        <fullName evidence="1">TIR domain-containing protein</fullName>
    </recommendedName>
</protein>
<dbReference type="AlphaFoldDB" id="A0A840N758"/>
<dbReference type="Pfam" id="PF13676">
    <property type="entry name" value="TIR_2"/>
    <property type="match status" value="1"/>
</dbReference>
<dbReference type="Proteomes" id="UP000521227">
    <property type="component" value="Unassembled WGS sequence"/>
</dbReference>
<evidence type="ECO:0000313" key="2">
    <source>
        <dbReference type="EMBL" id="MBB5053601.1"/>
    </source>
</evidence>
<name>A0A840N758_9BRAD</name>
<accession>A0A840N758</accession>